<organism evidence="2 3">
    <name type="scientific">Trypanosoma cruzi Dm28c</name>
    <dbReference type="NCBI Taxonomy" id="1416333"/>
    <lineage>
        <taxon>Eukaryota</taxon>
        <taxon>Discoba</taxon>
        <taxon>Euglenozoa</taxon>
        <taxon>Kinetoplastea</taxon>
        <taxon>Metakinetoplastina</taxon>
        <taxon>Trypanosomatida</taxon>
        <taxon>Trypanosomatidae</taxon>
        <taxon>Trypanosoma</taxon>
        <taxon>Schizotrypanum</taxon>
    </lineage>
</organism>
<feature type="transmembrane region" description="Helical" evidence="1">
    <location>
        <begin position="36"/>
        <end position="59"/>
    </location>
</feature>
<protein>
    <submittedName>
        <fullName evidence="2">Uncharacterized protein</fullName>
    </submittedName>
</protein>
<dbReference type="AlphaFoldDB" id="V5BLA8"/>
<keyword evidence="1" id="KW-1133">Transmembrane helix</keyword>
<sequence>MSLFLCSVPQIFSFDLLPSNVGLVYARCHPLIFGSLFLSAHSFFFSLFFFCVCVCFFLFFPHLFFYFCFLYFPPLGVFLMLIALFVL</sequence>
<gene>
    <name evidence="2" type="ORF">TCDM_06338</name>
</gene>
<accession>V5BLA8</accession>
<evidence type="ECO:0000313" key="2">
    <source>
        <dbReference type="EMBL" id="ESS65303.1"/>
    </source>
</evidence>
<evidence type="ECO:0000256" key="1">
    <source>
        <dbReference type="SAM" id="Phobius"/>
    </source>
</evidence>
<reference evidence="2 3" key="1">
    <citation type="journal article" date="2014" name="Genome Announc.">
        <title>Trypanosoma cruzi Clone Dm28c Draft Genome Sequence.</title>
        <authorList>
            <person name="Grisard E.C."/>
            <person name="Teixeira S.M."/>
            <person name="de Almeida L.G."/>
            <person name="Stoco P.H."/>
            <person name="Gerber A.L."/>
            <person name="Talavera-Lopez C."/>
            <person name="Lima O.C."/>
            <person name="Andersson B."/>
            <person name="de Vasconcelos A.T."/>
        </authorList>
    </citation>
    <scope>NUCLEOTIDE SEQUENCE [LARGE SCALE GENOMIC DNA]</scope>
    <source>
        <strain evidence="2 3">Dm28c</strain>
    </source>
</reference>
<comment type="caution">
    <text evidence="2">The sequence shown here is derived from an EMBL/GenBank/DDBJ whole genome shotgun (WGS) entry which is preliminary data.</text>
</comment>
<dbReference type="Proteomes" id="UP000017861">
    <property type="component" value="Unassembled WGS sequence"/>
</dbReference>
<dbReference type="VEuPathDB" id="TriTrypDB:TCDM_06338"/>
<keyword evidence="1" id="KW-0812">Transmembrane</keyword>
<evidence type="ECO:0000313" key="3">
    <source>
        <dbReference type="Proteomes" id="UP000017861"/>
    </source>
</evidence>
<name>V5BLA8_TRYCR</name>
<dbReference type="EMBL" id="AYLP01000067">
    <property type="protein sequence ID" value="ESS65303.1"/>
    <property type="molecule type" value="Genomic_DNA"/>
</dbReference>
<proteinExistence type="predicted"/>
<keyword evidence="1" id="KW-0472">Membrane</keyword>
<feature type="transmembrane region" description="Helical" evidence="1">
    <location>
        <begin position="64"/>
        <end position="86"/>
    </location>
</feature>